<keyword evidence="1" id="KW-0472">Membrane</keyword>
<proteinExistence type="predicted"/>
<dbReference type="AlphaFoldDB" id="A0A1H3EY84"/>
<dbReference type="STRING" id="762486.SAMN05444411_11060"/>
<organism evidence="2 3">
    <name type="scientific">Lutibacter oricola</name>
    <dbReference type="NCBI Taxonomy" id="762486"/>
    <lineage>
        <taxon>Bacteria</taxon>
        <taxon>Pseudomonadati</taxon>
        <taxon>Bacteroidota</taxon>
        <taxon>Flavobacteriia</taxon>
        <taxon>Flavobacteriales</taxon>
        <taxon>Flavobacteriaceae</taxon>
        <taxon>Lutibacter</taxon>
    </lineage>
</organism>
<evidence type="ECO:0000313" key="3">
    <source>
        <dbReference type="Proteomes" id="UP000199595"/>
    </source>
</evidence>
<reference evidence="2 3" key="1">
    <citation type="submission" date="2016-10" db="EMBL/GenBank/DDBJ databases">
        <authorList>
            <person name="de Groot N.N."/>
        </authorList>
    </citation>
    <scope>NUCLEOTIDE SEQUENCE [LARGE SCALE GENOMIC DNA]</scope>
    <source>
        <strain evidence="2 3">DSM 24956</strain>
    </source>
</reference>
<dbReference type="Proteomes" id="UP000199595">
    <property type="component" value="Unassembled WGS sequence"/>
</dbReference>
<sequence>MKYTIGIIYVVVGLLMIFTTISQYMEDRELYKIILSYTTENRNTFLAIRGGLSALIVLVGLQKIKKINDSKS</sequence>
<keyword evidence="1" id="KW-1133">Transmembrane helix</keyword>
<feature type="transmembrane region" description="Helical" evidence="1">
    <location>
        <begin position="7"/>
        <end position="25"/>
    </location>
</feature>
<evidence type="ECO:0000313" key="2">
    <source>
        <dbReference type="EMBL" id="SDX83691.1"/>
    </source>
</evidence>
<dbReference type="EMBL" id="FNNJ01000010">
    <property type="protein sequence ID" value="SDX83691.1"/>
    <property type="molecule type" value="Genomic_DNA"/>
</dbReference>
<feature type="transmembrane region" description="Helical" evidence="1">
    <location>
        <begin position="45"/>
        <end position="61"/>
    </location>
</feature>
<name>A0A1H3EY84_9FLAO</name>
<dbReference type="RefSeq" id="WP_090125220.1">
    <property type="nucleotide sequence ID" value="NZ_FNNJ01000010.1"/>
</dbReference>
<gene>
    <name evidence="2" type="ORF">SAMN05444411_11060</name>
</gene>
<keyword evidence="1" id="KW-0812">Transmembrane</keyword>
<protein>
    <submittedName>
        <fullName evidence="2">Uncharacterized protein</fullName>
    </submittedName>
</protein>
<accession>A0A1H3EY84</accession>
<keyword evidence="3" id="KW-1185">Reference proteome</keyword>
<evidence type="ECO:0000256" key="1">
    <source>
        <dbReference type="SAM" id="Phobius"/>
    </source>
</evidence>